<evidence type="ECO:0000256" key="2">
    <source>
        <dbReference type="ARBA" id="ARBA00022475"/>
    </source>
</evidence>
<feature type="transmembrane region" description="Helical" evidence="6">
    <location>
        <begin position="47"/>
        <end position="65"/>
    </location>
</feature>
<feature type="transmembrane region" description="Helical" evidence="6">
    <location>
        <begin position="160"/>
        <end position="182"/>
    </location>
</feature>
<feature type="transmembrane region" description="Helical" evidence="6">
    <location>
        <begin position="263"/>
        <end position="296"/>
    </location>
</feature>
<evidence type="ECO:0000256" key="6">
    <source>
        <dbReference type="SAM" id="Phobius"/>
    </source>
</evidence>
<sequence>MRNGRHGGPGVKRTAQFVVAIAISAVCVWISMKDVRLADVLDALGRANWGGFVALMVLTLFGFWVRAVRWRYFIAAPRPISTGSLFSATMIGFMANNVLPFRLGEFVRPWALARREGLSKTTLLATIVVERAVDMLTLLGILGLSLLVHPISEATEGGRMVRAGAGVLLLLCVALTVFVVVLESQPRLAHGVIGALTAFLPAGPRDRVARAVTHFLEGLGLFRDLPRLLWVFVLSFGMFAVYALALSVGMWSIGIEVPWYGGLVMLVVTAIGIMVPAAPGYVGTLNVACIAGLALFGVGKEVAAPFSWFYFASQWLPITAVGLFYLNREGLSLRTLGQAQESAA</sequence>
<feature type="transmembrane region" description="Helical" evidence="6">
    <location>
        <begin position="228"/>
        <end position="251"/>
    </location>
</feature>
<name>A0A832I2U7_UNCEI</name>
<evidence type="ECO:0000313" key="7">
    <source>
        <dbReference type="EMBL" id="HGZ43408.1"/>
    </source>
</evidence>
<evidence type="ECO:0000256" key="3">
    <source>
        <dbReference type="ARBA" id="ARBA00022692"/>
    </source>
</evidence>
<proteinExistence type="predicted"/>
<dbReference type="InterPro" id="IPR022791">
    <property type="entry name" value="L-PG_synthase/AglD"/>
</dbReference>
<feature type="transmembrane region" description="Helical" evidence="6">
    <location>
        <begin position="123"/>
        <end position="148"/>
    </location>
</feature>
<evidence type="ECO:0000256" key="5">
    <source>
        <dbReference type="ARBA" id="ARBA00023136"/>
    </source>
</evidence>
<keyword evidence="3 6" id="KW-0812">Transmembrane</keyword>
<dbReference type="PANTHER" id="PTHR39087:SF2">
    <property type="entry name" value="UPF0104 MEMBRANE PROTEIN MJ1595"/>
    <property type="match status" value="1"/>
</dbReference>
<dbReference type="NCBIfam" id="TIGR00374">
    <property type="entry name" value="flippase-like domain"/>
    <property type="match status" value="1"/>
</dbReference>
<comment type="caution">
    <text evidence="7">The sequence shown here is derived from an EMBL/GenBank/DDBJ whole genome shotgun (WGS) entry which is preliminary data.</text>
</comment>
<evidence type="ECO:0000256" key="4">
    <source>
        <dbReference type="ARBA" id="ARBA00022989"/>
    </source>
</evidence>
<dbReference type="PANTHER" id="PTHR39087">
    <property type="entry name" value="UPF0104 MEMBRANE PROTEIN MJ1595"/>
    <property type="match status" value="1"/>
</dbReference>
<keyword evidence="4 6" id="KW-1133">Transmembrane helix</keyword>
<protein>
    <submittedName>
        <fullName evidence="7">Flippase-like domain-containing protein</fullName>
    </submittedName>
</protein>
<dbReference type="AlphaFoldDB" id="A0A832I2U7"/>
<gene>
    <name evidence="7" type="ORF">ENR23_08290</name>
</gene>
<keyword evidence="5 6" id="KW-0472">Membrane</keyword>
<reference evidence="7" key="1">
    <citation type="journal article" date="2020" name="mSystems">
        <title>Genome- and Community-Level Interaction Insights into Carbon Utilization and Element Cycling Functions of Hydrothermarchaeota in Hydrothermal Sediment.</title>
        <authorList>
            <person name="Zhou Z."/>
            <person name="Liu Y."/>
            <person name="Xu W."/>
            <person name="Pan J."/>
            <person name="Luo Z.H."/>
            <person name="Li M."/>
        </authorList>
    </citation>
    <scope>NUCLEOTIDE SEQUENCE [LARGE SCALE GENOMIC DNA]</scope>
    <source>
        <strain evidence="7">SpSt-381</strain>
    </source>
</reference>
<dbReference type="GO" id="GO:0005886">
    <property type="term" value="C:plasma membrane"/>
    <property type="evidence" value="ECO:0007669"/>
    <property type="project" value="UniProtKB-SubCell"/>
</dbReference>
<dbReference type="Pfam" id="PF03706">
    <property type="entry name" value="LPG_synthase_TM"/>
    <property type="match status" value="1"/>
</dbReference>
<evidence type="ECO:0000256" key="1">
    <source>
        <dbReference type="ARBA" id="ARBA00004651"/>
    </source>
</evidence>
<dbReference type="EMBL" id="DSQF01000017">
    <property type="protein sequence ID" value="HGZ43408.1"/>
    <property type="molecule type" value="Genomic_DNA"/>
</dbReference>
<comment type="subcellular location">
    <subcellularLocation>
        <location evidence="1">Cell membrane</location>
        <topology evidence="1">Multi-pass membrane protein</topology>
    </subcellularLocation>
</comment>
<keyword evidence="2" id="KW-1003">Cell membrane</keyword>
<feature type="transmembrane region" description="Helical" evidence="6">
    <location>
        <begin position="14"/>
        <end position="32"/>
    </location>
</feature>
<feature type="transmembrane region" description="Helical" evidence="6">
    <location>
        <begin position="308"/>
        <end position="326"/>
    </location>
</feature>
<accession>A0A832I2U7</accession>
<organism evidence="7">
    <name type="scientific">Eiseniibacteriota bacterium</name>
    <dbReference type="NCBI Taxonomy" id="2212470"/>
    <lineage>
        <taxon>Bacteria</taxon>
        <taxon>Candidatus Eiseniibacteriota</taxon>
    </lineage>
</organism>